<evidence type="ECO:0000313" key="4">
    <source>
        <dbReference type="Proteomes" id="UP000253104"/>
    </source>
</evidence>
<feature type="domain" description="GST N-terminal" evidence="1">
    <location>
        <begin position="1"/>
        <end position="83"/>
    </location>
</feature>
<dbReference type="SFLD" id="SFLDS00019">
    <property type="entry name" value="Glutathione_Transferase_(cytos"/>
    <property type="match status" value="1"/>
</dbReference>
<dbReference type="RefSeq" id="WP_114181712.1">
    <property type="nucleotide sequence ID" value="NZ_CP024904.1"/>
</dbReference>
<keyword evidence="3" id="KW-0808">Transferase</keyword>
<dbReference type="PANTHER" id="PTHR44051:SF8">
    <property type="entry name" value="GLUTATHIONE S-TRANSFERASE GSTA"/>
    <property type="match status" value="1"/>
</dbReference>
<dbReference type="Gene3D" id="1.20.1050.10">
    <property type="match status" value="1"/>
</dbReference>
<organism evidence="3 4">
    <name type="scientific">Burkholderia pyrrocinia</name>
    <name type="common">Pseudomonas pyrrocinia</name>
    <dbReference type="NCBI Taxonomy" id="60550"/>
    <lineage>
        <taxon>Bacteria</taxon>
        <taxon>Pseudomonadati</taxon>
        <taxon>Pseudomonadota</taxon>
        <taxon>Betaproteobacteria</taxon>
        <taxon>Burkholderiales</taxon>
        <taxon>Burkholderiaceae</taxon>
        <taxon>Burkholderia</taxon>
        <taxon>Burkholderia cepacia complex</taxon>
    </lineage>
</organism>
<dbReference type="InterPro" id="IPR040079">
    <property type="entry name" value="Glutathione_S-Trfase"/>
</dbReference>
<dbReference type="InterPro" id="IPR036249">
    <property type="entry name" value="Thioredoxin-like_sf"/>
</dbReference>
<dbReference type="PROSITE" id="PS50404">
    <property type="entry name" value="GST_NTER"/>
    <property type="match status" value="1"/>
</dbReference>
<dbReference type="EMBL" id="CP024904">
    <property type="protein sequence ID" value="AXF25345.1"/>
    <property type="molecule type" value="Genomic_DNA"/>
</dbReference>
<dbReference type="Gene3D" id="3.40.30.10">
    <property type="entry name" value="Glutaredoxin"/>
    <property type="match status" value="1"/>
</dbReference>
<dbReference type="SUPFAM" id="SSF47616">
    <property type="entry name" value="GST C-terminal domain-like"/>
    <property type="match status" value="1"/>
</dbReference>
<dbReference type="OrthoDB" id="9797500at2"/>
<dbReference type="CDD" id="cd00570">
    <property type="entry name" value="GST_N_family"/>
    <property type="match status" value="1"/>
</dbReference>
<dbReference type="Pfam" id="PF00043">
    <property type="entry name" value="GST_C"/>
    <property type="match status" value="1"/>
</dbReference>
<dbReference type="InterPro" id="IPR004046">
    <property type="entry name" value="GST_C"/>
</dbReference>
<dbReference type="InterPro" id="IPR010987">
    <property type="entry name" value="Glutathione-S-Trfase_C-like"/>
</dbReference>
<dbReference type="Proteomes" id="UP000253104">
    <property type="component" value="Chromosome mHSR5_C"/>
</dbReference>
<evidence type="ECO:0000313" key="3">
    <source>
        <dbReference type="EMBL" id="AXF25345.1"/>
    </source>
</evidence>
<dbReference type="GO" id="GO:0016740">
    <property type="term" value="F:transferase activity"/>
    <property type="evidence" value="ECO:0007669"/>
    <property type="project" value="UniProtKB-KW"/>
</dbReference>
<reference evidence="3 4" key="1">
    <citation type="journal article" date="2018" name="ISME J.">
        <title>Involvement of Burkholderiaceae and sulfurous volatiles in disease-suppressive soils.</title>
        <authorList>
            <person name="Carrion V.J."/>
            <person name="Cordovez V."/>
            <person name="Tyc O."/>
            <person name="Etalo D.W."/>
            <person name="de Bruijn I."/>
            <person name="de Jager V.C."/>
            <person name="Medema M.H."/>
            <person name="Eberl L."/>
            <person name="Raaijmakers J.M."/>
        </authorList>
    </citation>
    <scope>NUCLEOTIDE SEQUENCE [LARGE SCALE GENOMIC DNA]</scope>
    <source>
        <strain evidence="4">mHSR5</strain>
    </source>
</reference>
<dbReference type="Pfam" id="PF13409">
    <property type="entry name" value="GST_N_2"/>
    <property type="match status" value="1"/>
</dbReference>
<sequence>MKIISGPLSMFGAKVEIAAHEKGIDFELVMTPFSQLRGYEPKHPDVLRINPKRQVPVLTDGTLEIFDSTQIFEYLEDVKPDPALWPAHPAARAIARQLEHCSDEIYFPHVVRLMGLEDTPDDPAAQAARAEASQYYRRMERVLANREFLAGTYSYADIAFYMAQLFGARKGAPMTAETPNLLAWRERMTARPAVRKVAGAMAAYLASIRNAVPDFLWSQLLDGLGASTIMRLDVVKDAQLVFNLPTSLKAFDEPGKQR</sequence>
<protein>
    <submittedName>
        <fullName evidence="3">Glutathione S-transferase family protein</fullName>
    </submittedName>
</protein>
<dbReference type="PROSITE" id="PS50405">
    <property type="entry name" value="GST_CTER"/>
    <property type="match status" value="1"/>
</dbReference>
<gene>
    <name evidence="3" type="ORF">CUJ89_33200</name>
</gene>
<evidence type="ECO:0000259" key="2">
    <source>
        <dbReference type="PROSITE" id="PS50405"/>
    </source>
</evidence>
<dbReference type="SUPFAM" id="SSF52833">
    <property type="entry name" value="Thioredoxin-like"/>
    <property type="match status" value="1"/>
</dbReference>
<proteinExistence type="predicted"/>
<evidence type="ECO:0000259" key="1">
    <source>
        <dbReference type="PROSITE" id="PS50404"/>
    </source>
</evidence>
<dbReference type="AlphaFoldDB" id="A0A2Z5N706"/>
<name>A0A2Z5N706_BURPY</name>
<dbReference type="InterPro" id="IPR004045">
    <property type="entry name" value="Glutathione_S-Trfase_N"/>
</dbReference>
<dbReference type="PANTHER" id="PTHR44051">
    <property type="entry name" value="GLUTATHIONE S-TRANSFERASE-RELATED"/>
    <property type="match status" value="1"/>
</dbReference>
<feature type="domain" description="GST C-terminal" evidence="2">
    <location>
        <begin position="88"/>
        <end position="214"/>
    </location>
</feature>
<dbReference type="InterPro" id="IPR036282">
    <property type="entry name" value="Glutathione-S-Trfase_C_sf"/>
</dbReference>
<dbReference type="SFLD" id="SFLDG00358">
    <property type="entry name" value="Main_(cytGST)"/>
    <property type="match status" value="1"/>
</dbReference>
<accession>A0A2Z5N706</accession>